<dbReference type="NCBIfam" id="TIGR00739">
    <property type="entry name" value="yajC"/>
    <property type="match status" value="1"/>
</dbReference>
<sequence>MSLLDLIITPAFAEGEATGVVSGLGGLGDLIPIVLLFIIFYFLLIRPQQKRAKDHKTLLADLKAGDEVVTNGGTIGVVKSVDESFAIIEIAVGVAIKVQKQGINQKLPKGSAAI</sequence>
<evidence type="ECO:0000256" key="10">
    <source>
        <dbReference type="ARBA" id="ARBA00023136"/>
    </source>
</evidence>
<keyword evidence="8 11" id="KW-1133">Transmembrane helix</keyword>
<dbReference type="Pfam" id="PF02699">
    <property type="entry name" value="YajC"/>
    <property type="match status" value="1"/>
</dbReference>
<gene>
    <name evidence="12" type="primary">yajC</name>
    <name evidence="12" type="ORF">H0A76_06155</name>
</gene>
<comment type="caution">
    <text evidence="12">The sequence shown here is derived from an EMBL/GenBank/DDBJ whole genome shotgun (WGS) entry which is preliminary data.</text>
</comment>
<keyword evidence="9" id="KW-0811">Translocation</keyword>
<evidence type="ECO:0000256" key="7">
    <source>
        <dbReference type="ARBA" id="ARBA00022927"/>
    </source>
</evidence>
<dbReference type="SMART" id="SM01323">
    <property type="entry name" value="YajC"/>
    <property type="match status" value="1"/>
</dbReference>
<accession>A0A853F257</accession>
<evidence type="ECO:0000313" key="13">
    <source>
        <dbReference type="Proteomes" id="UP000568751"/>
    </source>
</evidence>
<evidence type="ECO:0000256" key="4">
    <source>
        <dbReference type="ARBA" id="ARBA00022448"/>
    </source>
</evidence>
<keyword evidence="4" id="KW-0813">Transport</keyword>
<protein>
    <recommendedName>
        <fullName evidence="3">Sec translocon accessory complex subunit YajC</fullName>
    </recommendedName>
</protein>
<evidence type="ECO:0000256" key="8">
    <source>
        <dbReference type="ARBA" id="ARBA00022989"/>
    </source>
</evidence>
<keyword evidence="7" id="KW-0653">Protein transport</keyword>
<comment type="similarity">
    <text evidence="2">Belongs to the YajC family.</text>
</comment>
<dbReference type="GO" id="GO:0005886">
    <property type="term" value="C:plasma membrane"/>
    <property type="evidence" value="ECO:0007669"/>
    <property type="project" value="UniProtKB-SubCell"/>
</dbReference>
<dbReference type="EMBL" id="JACCHT010000001">
    <property type="protein sequence ID" value="NYT27507.1"/>
    <property type="molecule type" value="Genomic_DNA"/>
</dbReference>
<evidence type="ECO:0000256" key="9">
    <source>
        <dbReference type="ARBA" id="ARBA00023010"/>
    </source>
</evidence>
<dbReference type="PRINTS" id="PR01853">
    <property type="entry name" value="YAJCTRNLCASE"/>
</dbReference>
<keyword evidence="10 11" id="KW-0472">Membrane</keyword>
<evidence type="ECO:0000256" key="1">
    <source>
        <dbReference type="ARBA" id="ARBA00004162"/>
    </source>
</evidence>
<evidence type="ECO:0000256" key="11">
    <source>
        <dbReference type="SAM" id="Phobius"/>
    </source>
</evidence>
<evidence type="ECO:0000313" key="12">
    <source>
        <dbReference type="EMBL" id="NYT27507.1"/>
    </source>
</evidence>
<keyword evidence="6 11" id="KW-0812">Transmembrane</keyword>
<dbReference type="GO" id="GO:0015031">
    <property type="term" value="P:protein transport"/>
    <property type="evidence" value="ECO:0007669"/>
    <property type="project" value="UniProtKB-KW"/>
</dbReference>
<reference evidence="12 13" key="1">
    <citation type="submission" date="2020-05" db="EMBL/GenBank/DDBJ databases">
        <title>Horizontal transmission and recombination maintain forever young bacterial symbiont genomes.</title>
        <authorList>
            <person name="Russell S.L."/>
            <person name="Pepper-Tunick E."/>
            <person name="Svedberg J."/>
            <person name="Byrne A."/>
            <person name="Ruelas Castillo J."/>
            <person name="Vollmers C."/>
            <person name="Beinart R.A."/>
            <person name="Corbett-Detig R."/>
        </authorList>
    </citation>
    <scope>NUCLEOTIDE SEQUENCE [LARGE SCALE GENOMIC DNA]</scope>
    <source>
        <strain evidence="12">455</strain>
    </source>
</reference>
<feature type="transmembrane region" description="Helical" evidence="11">
    <location>
        <begin position="20"/>
        <end position="44"/>
    </location>
</feature>
<proteinExistence type="inferred from homology"/>
<dbReference type="AlphaFoldDB" id="A0A853F257"/>
<dbReference type="PANTHER" id="PTHR33909">
    <property type="entry name" value="SEC TRANSLOCON ACCESSORY COMPLEX SUBUNIT YAJC"/>
    <property type="match status" value="1"/>
</dbReference>
<dbReference type="InterPro" id="IPR003849">
    <property type="entry name" value="Preprotein_translocase_YajC"/>
</dbReference>
<keyword evidence="5" id="KW-1003">Cell membrane</keyword>
<comment type="subcellular location">
    <subcellularLocation>
        <location evidence="1">Cell membrane</location>
        <topology evidence="1">Single-pass membrane protein</topology>
    </subcellularLocation>
</comment>
<name>A0A853F257_9GAMM</name>
<dbReference type="PANTHER" id="PTHR33909:SF1">
    <property type="entry name" value="SEC TRANSLOCON ACCESSORY COMPLEX SUBUNIT YAJC"/>
    <property type="match status" value="1"/>
</dbReference>
<evidence type="ECO:0000256" key="5">
    <source>
        <dbReference type="ARBA" id="ARBA00022475"/>
    </source>
</evidence>
<dbReference type="Proteomes" id="UP000568751">
    <property type="component" value="Unassembled WGS sequence"/>
</dbReference>
<organism evidence="12 13">
    <name type="scientific">Candidatus Thiodubiliella endoseptemdiera</name>
    <dbReference type="NCBI Taxonomy" id="2738886"/>
    <lineage>
        <taxon>Bacteria</taxon>
        <taxon>Pseudomonadati</taxon>
        <taxon>Pseudomonadota</taxon>
        <taxon>Gammaproteobacteria</taxon>
        <taxon>Candidatus Pseudothioglobaceae</taxon>
        <taxon>Candidatus Thiodubiliella</taxon>
    </lineage>
</organism>
<evidence type="ECO:0000256" key="3">
    <source>
        <dbReference type="ARBA" id="ARBA00014962"/>
    </source>
</evidence>
<evidence type="ECO:0000256" key="2">
    <source>
        <dbReference type="ARBA" id="ARBA00006742"/>
    </source>
</evidence>
<evidence type="ECO:0000256" key="6">
    <source>
        <dbReference type="ARBA" id="ARBA00022692"/>
    </source>
</evidence>